<feature type="domain" description="Major facilitator superfamily (MFS) profile" evidence="8">
    <location>
        <begin position="68"/>
        <end position="513"/>
    </location>
</feature>
<feature type="transmembrane region" description="Helical" evidence="7">
    <location>
        <begin position="133"/>
        <end position="151"/>
    </location>
</feature>
<dbReference type="InterPro" id="IPR011701">
    <property type="entry name" value="MFS"/>
</dbReference>
<evidence type="ECO:0000256" key="5">
    <source>
        <dbReference type="ARBA" id="ARBA00023136"/>
    </source>
</evidence>
<keyword evidence="2" id="KW-0813">Transport</keyword>
<dbReference type="SUPFAM" id="SSF103473">
    <property type="entry name" value="MFS general substrate transporter"/>
    <property type="match status" value="1"/>
</dbReference>
<feature type="transmembrane region" description="Helical" evidence="7">
    <location>
        <begin position="343"/>
        <end position="369"/>
    </location>
</feature>
<organism evidence="9 10">
    <name type="scientific">Acaromyces ingoldii</name>
    <dbReference type="NCBI Taxonomy" id="215250"/>
    <lineage>
        <taxon>Eukaryota</taxon>
        <taxon>Fungi</taxon>
        <taxon>Dikarya</taxon>
        <taxon>Basidiomycota</taxon>
        <taxon>Ustilaginomycotina</taxon>
        <taxon>Exobasidiomycetes</taxon>
        <taxon>Exobasidiales</taxon>
        <taxon>Cryptobasidiaceae</taxon>
        <taxon>Acaromyces</taxon>
    </lineage>
</organism>
<reference evidence="9 10" key="1">
    <citation type="journal article" date="2018" name="Mol. Biol. Evol.">
        <title>Broad Genomic Sampling Reveals a Smut Pathogenic Ancestry of the Fungal Clade Ustilaginomycotina.</title>
        <authorList>
            <person name="Kijpornyongpan T."/>
            <person name="Mondo S.J."/>
            <person name="Barry K."/>
            <person name="Sandor L."/>
            <person name="Lee J."/>
            <person name="Lipzen A."/>
            <person name="Pangilinan J."/>
            <person name="LaButti K."/>
            <person name="Hainaut M."/>
            <person name="Henrissat B."/>
            <person name="Grigoriev I.V."/>
            <person name="Spatafora J.W."/>
            <person name="Aime M.C."/>
        </authorList>
    </citation>
    <scope>NUCLEOTIDE SEQUENCE [LARGE SCALE GENOMIC DNA]</scope>
    <source>
        <strain evidence="9 10">MCA 4198</strain>
    </source>
</reference>
<feature type="transmembrane region" description="Helical" evidence="7">
    <location>
        <begin position="163"/>
        <end position="181"/>
    </location>
</feature>
<evidence type="ECO:0000256" key="4">
    <source>
        <dbReference type="ARBA" id="ARBA00022989"/>
    </source>
</evidence>
<feature type="compositionally biased region" description="Basic and acidic residues" evidence="6">
    <location>
        <begin position="1"/>
        <end position="12"/>
    </location>
</feature>
<evidence type="ECO:0000256" key="7">
    <source>
        <dbReference type="SAM" id="Phobius"/>
    </source>
</evidence>
<dbReference type="AlphaFoldDB" id="A0A316YCP4"/>
<accession>A0A316YCP4</accession>
<dbReference type="EMBL" id="KZ819643">
    <property type="protein sequence ID" value="PWN86644.1"/>
    <property type="molecule type" value="Genomic_DNA"/>
</dbReference>
<comment type="subcellular location">
    <subcellularLocation>
        <location evidence="1">Membrane</location>
        <topology evidence="1">Multi-pass membrane protein</topology>
    </subcellularLocation>
</comment>
<dbReference type="InterPro" id="IPR020846">
    <property type="entry name" value="MFS_dom"/>
</dbReference>
<dbReference type="GO" id="GO:0022857">
    <property type="term" value="F:transmembrane transporter activity"/>
    <property type="evidence" value="ECO:0007669"/>
    <property type="project" value="InterPro"/>
</dbReference>
<keyword evidence="4 7" id="KW-1133">Transmembrane helix</keyword>
<feature type="transmembrane region" description="Helical" evidence="7">
    <location>
        <begin position="304"/>
        <end position="323"/>
    </location>
</feature>
<feature type="transmembrane region" description="Helical" evidence="7">
    <location>
        <begin position="230"/>
        <end position="251"/>
    </location>
</feature>
<dbReference type="GO" id="GO:0005886">
    <property type="term" value="C:plasma membrane"/>
    <property type="evidence" value="ECO:0007669"/>
    <property type="project" value="TreeGrafter"/>
</dbReference>
<feature type="region of interest" description="Disordered" evidence="6">
    <location>
        <begin position="1"/>
        <end position="38"/>
    </location>
</feature>
<dbReference type="InParanoid" id="A0A316YCP4"/>
<dbReference type="RefSeq" id="XP_025373842.1">
    <property type="nucleotide sequence ID" value="XM_025519394.1"/>
</dbReference>
<dbReference type="Gene3D" id="1.20.1250.20">
    <property type="entry name" value="MFS general substrate transporter like domains"/>
    <property type="match status" value="1"/>
</dbReference>
<evidence type="ECO:0000313" key="9">
    <source>
        <dbReference type="EMBL" id="PWN86644.1"/>
    </source>
</evidence>
<dbReference type="InterPro" id="IPR036259">
    <property type="entry name" value="MFS_trans_sf"/>
</dbReference>
<dbReference type="GO" id="GO:0140115">
    <property type="term" value="P:export across plasma membrane"/>
    <property type="evidence" value="ECO:0007669"/>
    <property type="project" value="UniProtKB-ARBA"/>
</dbReference>
<evidence type="ECO:0000256" key="6">
    <source>
        <dbReference type="SAM" id="MobiDB-lite"/>
    </source>
</evidence>
<feature type="transmembrane region" description="Helical" evidence="7">
    <location>
        <begin position="108"/>
        <end position="126"/>
    </location>
</feature>
<gene>
    <name evidence="9" type="ORF">FA10DRAFT_246149</name>
</gene>
<keyword evidence="5 7" id="KW-0472">Membrane</keyword>
<feature type="transmembrane region" description="Helical" evidence="7">
    <location>
        <begin position="417"/>
        <end position="442"/>
    </location>
</feature>
<dbReference type="Pfam" id="PF07690">
    <property type="entry name" value="MFS_1"/>
    <property type="match status" value="1"/>
</dbReference>
<protein>
    <submittedName>
        <fullName evidence="9">MFS general substrate transporter</fullName>
    </submittedName>
</protein>
<dbReference type="Proteomes" id="UP000245768">
    <property type="component" value="Unassembled WGS sequence"/>
</dbReference>
<dbReference type="GO" id="GO:0042908">
    <property type="term" value="P:xenobiotic transport"/>
    <property type="evidence" value="ECO:0007669"/>
    <property type="project" value="UniProtKB-ARBA"/>
</dbReference>
<evidence type="ECO:0000256" key="3">
    <source>
        <dbReference type="ARBA" id="ARBA00022692"/>
    </source>
</evidence>
<evidence type="ECO:0000259" key="8">
    <source>
        <dbReference type="PROSITE" id="PS50850"/>
    </source>
</evidence>
<dbReference type="STRING" id="215250.A0A316YCP4"/>
<feature type="compositionally biased region" description="Polar residues" evidence="6">
    <location>
        <begin position="13"/>
        <end position="30"/>
    </location>
</feature>
<dbReference type="PANTHER" id="PTHR23502">
    <property type="entry name" value="MAJOR FACILITATOR SUPERFAMILY"/>
    <property type="match status" value="1"/>
</dbReference>
<feature type="transmembrane region" description="Helical" evidence="7">
    <location>
        <begin position="193"/>
        <end position="218"/>
    </location>
</feature>
<sequence length="522" mass="57327">MELEMQDKRADSTETGWSPNEEQLEQLSQPRSRDSKQGNIVEVSFDDGYFPERFKDPQKTPPARFYLGMAIIAFNAFLVSLYASSYLYVAPLAQSEFRVGEEVSRLPFVLYVMVWGLGTLFLVPLADLYGRKPIFIASSALWVIWHVGAARSNSMVTLTVTRALAGLMGTATFAVGGSFAVEAAQGLVIAKGIVLFSCGVFLGPAFGPLIGGAVATYGVFEDQEKAGWRWVFYSAIVAGTLSLLLFVFVFPETNRTVLLQRKARMIRKHYPDLEVRLTFEPPRLAEKITYIATTTGKMLITEPIVVFISLWQTTVLGVLYLFFEAFPIVYGPKDVYYPNSGYGFNAFQIGLAFMGVALGITLGNIYGATLDLKFYTKMVVARKGARPPELRTYFGIGSTVLVAVSLFWFAFTTYSHSIHWIVSILASVFYGAGTMGVLLVTFGYTVDTYGPKCGAAFAAEGLIRSCITSVLPLFGDKMFRNLGPRYATLILALISLAEIAIPVVALVYGSKIRGWSSLAVKG</sequence>
<keyword evidence="10" id="KW-1185">Reference proteome</keyword>
<keyword evidence="3 7" id="KW-0812">Transmembrane</keyword>
<dbReference type="PROSITE" id="PS00216">
    <property type="entry name" value="SUGAR_TRANSPORT_1"/>
    <property type="match status" value="1"/>
</dbReference>
<feature type="transmembrane region" description="Helical" evidence="7">
    <location>
        <begin position="65"/>
        <end position="88"/>
    </location>
</feature>
<dbReference type="InterPro" id="IPR005829">
    <property type="entry name" value="Sugar_transporter_CS"/>
</dbReference>
<evidence type="ECO:0000313" key="10">
    <source>
        <dbReference type="Proteomes" id="UP000245768"/>
    </source>
</evidence>
<dbReference type="OrthoDB" id="6770063at2759"/>
<evidence type="ECO:0000256" key="1">
    <source>
        <dbReference type="ARBA" id="ARBA00004141"/>
    </source>
</evidence>
<evidence type="ECO:0000256" key="2">
    <source>
        <dbReference type="ARBA" id="ARBA00022448"/>
    </source>
</evidence>
<feature type="transmembrane region" description="Helical" evidence="7">
    <location>
        <begin position="486"/>
        <end position="508"/>
    </location>
</feature>
<feature type="transmembrane region" description="Helical" evidence="7">
    <location>
        <begin position="390"/>
        <end position="411"/>
    </location>
</feature>
<name>A0A316YCP4_9BASI</name>
<dbReference type="PANTHER" id="PTHR23502:SF132">
    <property type="entry name" value="POLYAMINE TRANSPORTER 2-RELATED"/>
    <property type="match status" value="1"/>
</dbReference>
<dbReference type="GeneID" id="37041310"/>
<proteinExistence type="predicted"/>
<dbReference type="PROSITE" id="PS50850">
    <property type="entry name" value="MFS"/>
    <property type="match status" value="1"/>
</dbReference>